<dbReference type="SUPFAM" id="SSF54106">
    <property type="entry name" value="LysM domain"/>
    <property type="match status" value="1"/>
</dbReference>
<evidence type="ECO:0000313" key="3">
    <source>
        <dbReference type="Proteomes" id="UP001154312"/>
    </source>
</evidence>
<organism evidence="2 3">
    <name type="scientific">Pelotomaculum isophthalicicum JI</name>
    <dbReference type="NCBI Taxonomy" id="947010"/>
    <lineage>
        <taxon>Bacteria</taxon>
        <taxon>Bacillati</taxon>
        <taxon>Bacillota</taxon>
        <taxon>Clostridia</taxon>
        <taxon>Eubacteriales</taxon>
        <taxon>Desulfotomaculaceae</taxon>
        <taxon>Pelotomaculum</taxon>
    </lineage>
</organism>
<dbReference type="SMART" id="SM00257">
    <property type="entry name" value="LysM"/>
    <property type="match status" value="1"/>
</dbReference>
<dbReference type="AlphaFoldDB" id="A0A9X4JST0"/>
<feature type="domain" description="LysM" evidence="1">
    <location>
        <begin position="343"/>
        <end position="387"/>
    </location>
</feature>
<comment type="caution">
    <text evidence="2">The sequence shown here is derived from an EMBL/GenBank/DDBJ whole genome shotgun (WGS) entry which is preliminary data.</text>
</comment>
<dbReference type="InterPro" id="IPR018392">
    <property type="entry name" value="LysM"/>
</dbReference>
<gene>
    <name evidence="2" type="ORF">L7E55_03055</name>
</gene>
<dbReference type="EMBL" id="JAKOAV010000003">
    <property type="protein sequence ID" value="MDF9407344.1"/>
    <property type="molecule type" value="Genomic_DNA"/>
</dbReference>
<dbReference type="Proteomes" id="UP001154312">
    <property type="component" value="Unassembled WGS sequence"/>
</dbReference>
<reference evidence="2" key="1">
    <citation type="submission" date="2022-02" db="EMBL/GenBank/DDBJ databases">
        <authorList>
            <person name="Leng L."/>
        </authorList>
    </citation>
    <scope>NUCLEOTIDE SEQUENCE</scope>
    <source>
        <strain evidence="2">JI</strain>
    </source>
</reference>
<evidence type="ECO:0000313" key="2">
    <source>
        <dbReference type="EMBL" id="MDF9407344.1"/>
    </source>
</evidence>
<dbReference type="SUPFAM" id="SSF50998">
    <property type="entry name" value="Quinoprotein alcohol dehydrogenase-like"/>
    <property type="match status" value="1"/>
</dbReference>
<proteinExistence type="predicted"/>
<dbReference type="Pfam" id="PF01476">
    <property type="entry name" value="LysM"/>
    <property type="match status" value="1"/>
</dbReference>
<dbReference type="InterPro" id="IPR011047">
    <property type="entry name" value="Quinoprotein_ADH-like_sf"/>
</dbReference>
<dbReference type="CDD" id="cd00118">
    <property type="entry name" value="LysM"/>
    <property type="match status" value="1"/>
</dbReference>
<keyword evidence="3" id="KW-1185">Reference proteome</keyword>
<protein>
    <submittedName>
        <fullName evidence="2">LysM peptidoglycan-binding domain-containing protein</fullName>
    </submittedName>
</protein>
<dbReference type="InterPro" id="IPR036779">
    <property type="entry name" value="LysM_dom_sf"/>
</dbReference>
<sequence>MPLVQAEVIFYRKGLDGPVHVGWGRITGNGINLVAVAGSKIYLFSPLNQSYNLDAVIDVGTTILSLAVGLRYQGIDKIILGTEDRVIVYGEGTVDEQISIVKIWEYEAEPGARFVDLTTAVLSSDTGETVIAASEGKQALYFYQTLGQAAASQQLGLLAIRVLPGPAQKVAVLSRGEAETPAIVAAYKNDGTSGLLTLYYTEAGFAEGPAQVNLPARVSSMTAGHLRPAPGDELVWGGEDGIFRIIEVNEELRTVLNSDNLGSNITALTAGKLTGEEAETLLAGTPEGYLFGYRAPVENSSPDWTVLIGNPVNDLAISEECLVGLGTADGGLQVWRLVPEGFLLHEAKTGETLEAIAAIYHTTVSILVETNRITNPDLIFPGQVLLIPQLP</sequence>
<dbReference type="PROSITE" id="PS51782">
    <property type="entry name" value="LYSM"/>
    <property type="match status" value="1"/>
</dbReference>
<evidence type="ECO:0000259" key="1">
    <source>
        <dbReference type="PROSITE" id="PS51782"/>
    </source>
</evidence>
<accession>A0A9X4JST0</accession>
<name>A0A9X4JST0_9FIRM</name>
<dbReference type="Gene3D" id="3.10.350.10">
    <property type="entry name" value="LysM domain"/>
    <property type="match status" value="1"/>
</dbReference>
<dbReference type="RefSeq" id="WP_277442565.1">
    <property type="nucleotide sequence ID" value="NZ_JAKOAV010000003.1"/>
</dbReference>